<organism evidence="1 2">
    <name type="scientific">Thielaviopsis punctulata</name>
    <dbReference type="NCBI Taxonomy" id="72032"/>
    <lineage>
        <taxon>Eukaryota</taxon>
        <taxon>Fungi</taxon>
        <taxon>Dikarya</taxon>
        <taxon>Ascomycota</taxon>
        <taxon>Pezizomycotina</taxon>
        <taxon>Sordariomycetes</taxon>
        <taxon>Hypocreomycetidae</taxon>
        <taxon>Microascales</taxon>
        <taxon>Ceratocystidaceae</taxon>
        <taxon>Thielaviopsis</taxon>
    </lineage>
</organism>
<evidence type="ECO:0000313" key="2">
    <source>
        <dbReference type="Proteomes" id="UP000033483"/>
    </source>
</evidence>
<sequence length="216" mass="23348">MSQNPFLLAADNHPDLLPLLRANPSLASGQDEYGYSLVHAATSYNHLDLLRALIKEFKVDVNITDEDGETALYVTETVDAAKLLVEELNVNLSLRNHEGQTAREKILAEDDYPEIAAYLALAEAAQTPEAVLASSGLVADPENMPAVPEGLKVTVGEMEEADPGEADPTIRKIIEGLSKRPDFDTPEVQAQVRELVMRVLNGEDVSALQESLAGSS</sequence>
<dbReference type="EMBL" id="LAEV01001118">
    <property type="protein sequence ID" value="KKA28799.1"/>
    <property type="molecule type" value="Genomic_DNA"/>
</dbReference>
<accession>A0A0F4ZDX5</accession>
<dbReference type="Gene3D" id="1.25.40.20">
    <property type="entry name" value="Ankyrin repeat-containing domain"/>
    <property type="match status" value="1"/>
</dbReference>
<name>A0A0F4ZDX5_9PEZI</name>
<dbReference type="OrthoDB" id="19174at2759"/>
<keyword evidence="2" id="KW-1185">Reference proteome</keyword>
<comment type="caution">
    <text evidence="1">The sequence shown here is derived from an EMBL/GenBank/DDBJ whole genome shotgun (WGS) entry which is preliminary data.</text>
</comment>
<proteinExistence type="predicted"/>
<protein>
    <submittedName>
        <fullName evidence="1">Uncharacterized protein</fullName>
    </submittedName>
</protein>
<dbReference type="InterPro" id="IPR002110">
    <property type="entry name" value="Ankyrin_rpt"/>
</dbReference>
<dbReference type="Pfam" id="PF12796">
    <property type="entry name" value="Ank_2"/>
    <property type="match status" value="1"/>
</dbReference>
<gene>
    <name evidence="1" type="ORF">TD95_002855</name>
</gene>
<dbReference type="SUPFAM" id="SSF48403">
    <property type="entry name" value="Ankyrin repeat"/>
    <property type="match status" value="1"/>
</dbReference>
<dbReference type="InterPro" id="IPR036770">
    <property type="entry name" value="Ankyrin_rpt-contain_sf"/>
</dbReference>
<evidence type="ECO:0000313" key="1">
    <source>
        <dbReference type="EMBL" id="KKA28799.1"/>
    </source>
</evidence>
<reference evidence="1 2" key="1">
    <citation type="submission" date="2015-03" db="EMBL/GenBank/DDBJ databases">
        <authorList>
            <person name="Radwan O."/>
            <person name="Al-Naeli F.A."/>
            <person name="Rendon G.A."/>
            <person name="Fields C."/>
        </authorList>
    </citation>
    <scope>NUCLEOTIDE SEQUENCE [LARGE SCALE GENOMIC DNA]</scope>
    <source>
        <strain evidence="1">CR-DP1</strain>
    </source>
</reference>
<dbReference type="AlphaFoldDB" id="A0A0F4ZDX5"/>
<dbReference type="Proteomes" id="UP000033483">
    <property type="component" value="Unassembled WGS sequence"/>
</dbReference>